<dbReference type="AlphaFoldDB" id="A0A1A9AGN8"/>
<sequence>MGNLPSDDGLHIIKDDNCTNFKKLLSQECTMLFKYYEYQNKCDMMNMLLGFLKYFNQNIKDGALESFLNELFTQLYEKKR</sequence>
<gene>
    <name evidence="2" type="ORF">POVWA1_069200</name>
    <name evidence="1" type="ORF">POVWA2_009770</name>
</gene>
<dbReference type="EMBL" id="FLRD01000640">
    <property type="protein sequence ID" value="SBT55327.1"/>
    <property type="molecule type" value="Genomic_DNA"/>
</dbReference>
<reference evidence="2" key="2">
    <citation type="submission" date="2016-05" db="EMBL/GenBank/DDBJ databases">
        <authorList>
            <person name="Lavstsen T."/>
            <person name="Jespersen J.S."/>
        </authorList>
    </citation>
    <scope>NUCLEOTIDE SEQUENCE [LARGE SCALE GENOMIC DNA]</scope>
</reference>
<dbReference type="EMBL" id="FLRE01000036">
    <property type="protein sequence ID" value="SBT32466.1"/>
    <property type="molecule type" value="Genomic_DNA"/>
</dbReference>
<organism evidence="2 4">
    <name type="scientific">Plasmodium ovale wallikeri</name>
    <dbReference type="NCBI Taxonomy" id="864142"/>
    <lineage>
        <taxon>Eukaryota</taxon>
        <taxon>Sar</taxon>
        <taxon>Alveolata</taxon>
        <taxon>Apicomplexa</taxon>
        <taxon>Aconoidasida</taxon>
        <taxon>Haemosporida</taxon>
        <taxon>Plasmodiidae</taxon>
        <taxon>Plasmodium</taxon>
        <taxon>Plasmodium (Plasmodium)</taxon>
    </lineage>
</organism>
<evidence type="ECO:0000313" key="2">
    <source>
        <dbReference type="EMBL" id="SBT55327.1"/>
    </source>
</evidence>
<evidence type="ECO:0000313" key="1">
    <source>
        <dbReference type="EMBL" id="SBT32466.1"/>
    </source>
</evidence>
<evidence type="ECO:0000313" key="4">
    <source>
        <dbReference type="Proteomes" id="UP000078555"/>
    </source>
</evidence>
<reference evidence="3 4" key="1">
    <citation type="submission" date="2016-05" db="EMBL/GenBank/DDBJ databases">
        <authorList>
            <person name="Naeem Raeece"/>
        </authorList>
    </citation>
    <scope>NUCLEOTIDE SEQUENCE [LARGE SCALE GENOMIC DNA]</scope>
</reference>
<keyword evidence="4" id="KW-1185">Reference proteome</keyword>
<accession>A0A1A9AGN8</accession>
<evidence type="ECO:0000313" key="3">
    <source>
        <dbReference type="Proteomes" id="UP000078550"/>
    </source>
</evidence>
<dbReference type="Proteomes" id="UP000078550">
    <property type="component" value="Unassembled WGS sequence"/>
</dbReference>
<protein>
    <submittedName>
        <fullName evidence="2">PIR Superfamily Protein</fullName>
    </submittedName>
</protein>
<proteinExistence type="predicted"/>
<name>A0A1A9AGN8_PLAOA</name>
<dbReference type="Proteomes" id="UP000078555">
    <property type="component" value="Unassembled WGS sequence"/>
</dbReference>